<evidence type="ECO:0000259" key="6">
    <source>
        <dbReference type="Pfam" id="PF00135"/>
    </source>
</evidence>
<feature type="chain" id="PRO_5035966183" description="Carboxylic ester hydrolase" evidence="4">
    <location>
        <begin position="18"/>
        <end position="584"/>
    </location>
</feature>
<dbReference type="PROSITE" id="PS00122">
    <property type="entry name" value="CARBOXYLESTERASE_B_1"/>
    <property type="match status" value="1"/>
</dbReference>
<keyword evidence="5" id="KW-1133">Transmembrane helix</keyword>
<dbReference type="GO" id="GO:0052689">
    <property type="term" value="F:carboxylic ester hydrolase activity"/>
    <property type="evidence" value="ECO:0007669"/>
    <property type="project" value="UniProtKB-KW"/>
</dbReference>
<gene>
    <name evidence="7" type="ORF">CAUJ_LOCUS3376</name>
</gene>
<dbReference type="Proteomes" id="UP000835052">
    <property type="component" value="Unassembled WGS sequence"/>
</dbReference>
<protein>
    <recommendedName>
        <fullName evidence="4">Carboxylic ester hydrolase</fullName>
        <ecNumber evidence="4">3.1.1.-</ecNumber>
    </recommendedName>
</protein>
<sequence>MIITLFLLLCSASPSFELYVVNTSYGRLRGVTFRSSDGQKNHIFKSVPFVKPPLGKLRFKKPEEVEPWKGILDASTYSAACLSDSKYGTSKQKKISEDCLYLNIFTSERCLSSPCPVLIYLHGGAFNIDSAVMFPDQFIIDHYSSQGIVFVIPAMRLGVFGLLTFGDEEQTHQNLPVYDAMAAIKFVRSEISNFGGDPKRINLMGHSSGANLALLFATSSLIDPDMKLYHRVIALSAPMLFNDQNKIISRSMEIAENLGCVAENSTFDISQVVKCLQEVDATELLAAQKEMESINHRFTNFIFGPPFAKFNQTFEDYRSKIPGRDVMIGTTGHEMGRSLSSQENFYYGSFMDFENRVEVAEKFEADYKSGIFELADESQSIYVSAILYSAALTAAGGHVYLYESRQKPLPNHVSDMRYFIGIHRESNRTSDMDILESFYSKMLVNFTKYGDPSPSWDMYDSARRNFYAVEVDTKAGIYPMNMEDFHRNYADYWLINMTSFDADVTLKKLNNTPIVISSHDDNSSSLFPAWNETEIKDPINSTTIFSKWWFYLVIAAVVFTVISIVYCICRELCWKNEESHPLLR</sequence>
<dbReference type="Gene3D" id="3.40.50.1820">
    <property type="entry name" value="alpha/beta hydrolase"/>
    <property type="match status" value="1"/>
</dbReference>
<comment type="caution">
    <text evidence="7">The sequence shown here is derived from an EMBL/GenBank/DDBJ whole genome shotgun (WGS) entry which is preliminary data.</text>
</comment>
<dbReference type="InterPro" id="IPR019826">
    <property type="entry name" value="Carboxylesterase_B_AS"/>
</dbReference>
<dbReference type="InterPro" id="IPR029058">
    <property type="entry name" value="AB_hydrolase_fold"/>
</dbReference>
<dbReference type="AlphaFoldDB" id="A0A8S1GV62"/>
<feature type="domain" description="Carboxylesterase type B" evidence="6">
    <location>
        <begin position="20"/>
        <end position="474"/>
    </location>
</feature>
<dbReference type="InterPro" id="IPR002018">
    <property type="entry name" value="CarbesteraseB"/>
</dbReference>
<evidence type="ECO:0000313" key="7">
    <source>
        <dbReference type="EMBL" id="CAD6187457.1"/>
    </source>
</evidence>
<keyword evidence="8" id="KW-1185">Reference proteome</keyword>
<evidence type="ECO:0000256" key="4">
    <source>
        <dbReference type="RuleBase" id="RU361235"/>
    </source>
</evidence>
<dbReference type="OrthoDB" id="19653at2759"/>
<keyword evidence="4" id="KW-0732">Signal</keyword>
<name>A0A8S1GV62_9PELO</name>
<accession>A0A8S1GV62</accession>
<feature type="transmembrane region" description="Helical" evidence="5">
    <location>
        <begin position="548"/>
        <end position="569"/>
    </location>
</feature>
<dbReference type="Pfam" id="PF00135">
    <property type="entry name" value="COesterase"/>
    <property type="match status" value="1"/>
</dbReference>
<keyword evidence="2" id="KW-0719">Serine esterase</keyword>
<evidence type="ECO:0000256" key="2">
    <source>
        <dbReference type="ARBA" id="ARBA00022487"/>
    </source>
</evidence>
<keyword evidence="3 4" id="KW-0378">Hydrolase</keyword>
<evidence type="ECO:0000256" key="5">
    <source>
        <dbReference type="SAM" id="Phobius"/>
    </source>
</evidence>
<keyword evidence="5" id="KW-0472">Membrane</keyword>
<comment type="similarity">
    <text evidence="1 4">Belongs to the type-B carboxylesterase/lipase family.</text>
</comment>
<dbReference type="SUPFAM" id="SSF53474">
    <property type="entry name" value="alpha/beta-Hydrolases"/>
    <property type="match status" value="1"/>
</dbReference>
<dbReference type="EMBL" id="CAJGYM010000006">
    <property type="protein sequence ID" value="CAD6187457.1"/>
    <property type="molecule type" value="Genomic_DNA"/>
</dbReference>
<dbReference type="PANTHER" id="PTHR45580">
    <property type="entry name" value="PROTEIN CBG05369"/>
    <property type="match status" value="1"/>
</dbReference>
<dbReference type="PANTHER" id="PTHR45580:SF7">
    <property type="entry name" value="CARBOXYLESTERASE TYPE B DOMAIN-CONTAINING PROTEIN-RELATED"/>
    <property type="match status" value="1"/>
</dbReference>
<organism evidence="7 8">
    <name type="scientific">Caenorhabditis auriculariae</name>
    <dbReference type="NCBI Taxonomy" id="2777116"/>
    <lineage>
        <taxon>Eukaryota</taxon>
        <taxon>Metazoa</taxon>
        <taxon>Ecdysozoa</taxon>
        <taxon>Nematoda</taxon>
        <taxon>Chromadorea</taxon>
        <taxon>Rhabditida</taxon>
        <taxon>Rhabditina</taxon>
        <taxon>Rhabditomorpha</taxon>
        <taxon>Rhabditoidea</taxon>
        <taxon>Rhabditidae</taxon>
        <taxon>Peloderinae</taxon>
        <taxon>Caenorhabditis</taxon>
    </lineage>
</organism>
<reference evidence="7" key="1">
    <citation type="submission" date="2020-10" db="EMBL/GenBank/DDBJ databases">
        <authorList>
            <person name="Kikuchi T."/>
        </authorList>
    </citation>
    <scope>NUCLEOTIDE SEQUENCE</scope>
    <source>
        <strain evidence="7">NKZ352</strain>
    </source>
</reference>
<keyword evidence="5" id="KW-0812">Transmembrane</keyword>
<evidence type="ECO:0000313" key="8">
    <source>
        <dbReference type="Proteomes" id="UP000835052"/>
    </source>
</evidence>
<evidence type="ECO:0000256" key="3">
    <source>
        <dbReference type="ARBA" id="ARBA00022801"/>
    </source>
</evidence>
<dbReference type="EC" id="3.1.1.-" evidence="4"/>
<proteinExistence type="inferred from homology"/>
<evidence type="ECO:0000256" key="1">
    <source>
        <dbReference type="ARBA" id="ARBA00005964"/>
    </source>
</evidence>
<feature type="signal peptide" evidence="4">
    <location>
        <begin position="1"/>
        <end position="17"/>
    </location>
</feature>